<dbReference type="PANTHER" id="PTHR42678">
    <property type="entry name" value="AMIDASE"/>
    <property type="match status" value="1"/>
</dbReference>
<dbReference type="Gene3D" id="3.90.1300.10">
    <property type="entry name" value="Amidase signature (AS) domain"/>
    <property type="match status" value="1"/>
</dbReference>
<dbReference type="PROSITE" id="PS51257">
    <property type="entry name" value="PROKAR_LIPOPROTEIN"/>
    <property type="match status" value="1"/>
</dbReference>
<proteinExistence type="predicted"/>
<sequence length="533" mass="58126">MKRRNFFKTAALSSSVIAVSGFAGCQPERQAKETERNFTFFDFNEITIDDLQKKMASGELTSMEICQKYLDRINEVDPVLKSIIELNPDALEIATLLDEERKNGTVRGPLHGIPIVIKDNIDTADKMQTTAGSLALEGNIAEKDAFIVKKLREAGAVLLGKTNLSEWANFRSSNSSSGWSGRGGQVRNPFCLDRSPCGSSSGTGAAVSGNLCAIGIGTETNGSIVCPSGINGIVGIKPTLGMWSRNGIIPIAHSQDTAGPMTRTVKDAATLLGALAEFDPEDAENHLGKGEIFSDYTQFLDKNGLQGARIGVATNMMGFNKDVDEIIKQVYRTLQENGTEVVEFEFENSRKTGRPSYQVLLYEFKADLNKYLQGHSNAKPKNLADLIKFNSENAAKEMPWFEQEIFEEAEKKGDLNEKEYLDALEESKRLAGKEGIDAVLKKYNLDAIIAPTNGPSWTIDWVNGDHFGGGSSSPAAISGYPNITVPAGYVHGLPIGVSFFAEAWSEPKLLKLAYAFEQATKHRKAPEFVKSLT</sequence>
<dbReference type="Proteomes" id="UP000428260">
    <property type="component" value="Chromosome"/>
</dbReference>
<dbReference type="NCBIfam" id="NF006006">
    <property type="entry name" value="PRK08137.1"/>
    <property type="match status" value="1"/>
</dbReference>
<dbReference type="InterPro" id="IPR036928">
    <property type="entry name" value="AS_sf"/>
</dbReference>
<dbReference type="KEGG" id="mcos:GM418_12670"/>
<gene>
    <name evidence="2" type="ORF">GM418_12670</name>
</gene>
<evidence type="ECO:0000313" key="3">
    <source>
        <dbReference type="Proteomes" id="UP000428260"/>
    </source>
</evidence>
<protein>
    <submittedName>
        <fullName evidence="2">Amidase</fullName>
        <ecNumber evidence="2">3.5.1.4</ecNumber>
    </submittedName>
</protein>
<dbReference type="EC" id="3.5.1.4" evidence="2"/>
<keyword evidence="2" id="KW-0378">Hydrolase</keyword>
<dbReference type="Pfam" id="PF01425">
    <property type="entry name" value="Amidase"/>
    <property type="match status" value="1"/>
</dbReference>
<evidence type="ECO:0000313" key="2">
    <source>
        <dbReference type="EMBL" id="QGY44481.1"/>
    </source>
</evidence>
<dbReference type="PANTHER" id="PTHR42678:SF34">
    <property type="entry name" value="OS04G0183300 PROTEIN"/>
    <property type="match status" value="1"/>
</dbReference>
<keyword evidence="3" id="KW-1185">Reference proteome</keyword>
<dbReference type="InterPro" id="IPR023631">
    <property type="entry name" value="Amidase_dom"/>
</dbReference>
<dbReference type="NCBIfam" id="NF005300">
    <property type="entry name" value="PRK06828.1"/>
    <property type="match status" value="1"/>
</dbReference>
<dbReference type="GO" id="GO:0004040">
    <property type="term" value="F:amidase activity"/>
    <property type="evidence" value="ECO:0007669"/>
    <property type="project" value="UniProtKB-EC"/>
</dbReference>
<dbReference type="EMBL" id="CP046401">
    <property type="protein sequence ID" value="QGY44481.1"/>
    <property type="molecule type" value="Genomic_DNA"/>
</dbReference>
<organism evidence="2 3">
    <name type="scientific">Maribellus comscasis</name>
    <dbReference type="NCBI Taxonomy" id="2681766"/>
    <lineage>
        <taxon>Bacteria</taxon>
        <taxon>Pseudomonadati</taxon>
        <taxon>Bacteroidota</taxon>
        <taxon>Bacteroidia</taxon>
        <taxon>Marinilabiliales</taxon>
        <taxon>Prolixibacteraceae</taxon>
        <taxon>Maribellus</taxon>
    </lineage>
</organism>
<name>A0A6I6JPW1_9BACT</name>
<evidence type="ECO:0000259" key="1">
    <source>
        <dbReference type="Pfam" id="PF01425"/>
    </source>
</evidence>
<accession>A0A6I6JPW1</accession>
<reference evidence="2 3" key="1">
    <citation type="submission" date="2019-11" db="EMBL/GenBank/DDBJ databases">
        <authorList>
            <person name="Zheng R.K."/>
            <person name="Sun C.M."/>
        </authorList>
    </citation>
    <scope>NUCLEOTIDE SEQUENCE [LARGE SCALE GENOMIC DNA]</scope>
    <source>
        <strain evidence="2 3">WC007</strain>
    </source>
</reference>
<feature type="domain" description="Amidase" evidence="1">
    <location>
        <begin position="64"/>
        <end position="510"/>
    </location>
</feature>
<dbReference type="SUPFAM" id="SSF75304">
    <property type="entry name" value="Amidase signature (AS) enzymes"/>
    <property type="match status" value="1"/>
</dbReference>
<dbReference type="RefSeq" id="WP_158866755.1">
    <property type="nucleotide sequence ID" value="NZ_CP046401.1"/>
</dbReference>
<dbReference type="AlphaFoldDB" id="A0A6I6JPW1"/>